<dbReference type="EMBL" id="BAAADS010000018">
    <property type="protein sequence ID" value="GAA0608064.1"/>
    <property type="molecule type" value="Genomic_DNA"/>
</dbReference>
<evidence type="ECO:0000256" key="1">
    <source>
        <dbReference type="ARBA" id="ARBA00004141"/>
    </source>
</evidence>
<name>A0ABN1GBM5_9BACI</name>
<evidence type="ECO:0000256" key="2">
    <source>
        <dbReference type="ARBA" id="ARBA00022692"/>
    </source>
</evidence>
<keyword evidence="3 5" id="KW-1133">Transmembrane helix</keyword>
<evidence type="ECO:0000256" key="5">
    <source>
        <dbReference type="SAM" id="Phobius"/>
    </source>
</evidence>
<evidence type="ECO:0000313" key="7">
    <source>
        <dbReference type="Proteomes" id="UP001500866"/>
    </source>
</evidence>
<proteinExistence type="predicted"/>
<dbReference type="Pfam" id="PF07681">
    <property type="entry name" value="DoxX"/>
    <property type="match status" value="1"/>
</dbReference>
<evidence type="ECO:0008006" key="8">
    <source>
        <dbReference type="Google" id="ProtNLM"/>
    </source>
</evidence>
<feature type="transmembrane region" description="Helical" evidence="5">
    <location>
        <begin position="74"/>
        <end position="90"/>
    </location>
</feature>
<evidence type="ECO:0000313" key="6">
    <source>
        <dbReference type="EMBL" id="GAA0608064.1"/>
    </source>
</evidence>
<accession>A0ABN1GBM5</accession>
<dbReference type="InterPro" id="IPR032808">
    <property type="entry name" value="DoxX"/>
</dbReference>
<feature type="transmembrane region" description="Helical" evidence="5">
    <location>
        <begin position="96"/>
        <end position="117"/>
    </location>
</feature>
<comment type="caution">
    <text evidence="6">The sequence shown here is derived from an EMBL/GenBank/DDBJ whole genome shotgun (WGS) entry which is preliminary data.</text>
</comment>
<keyword evidence="4 5" id="KW-0472">Membrane</keyword>
<reference evidence="6 7" key="1">
    <citation type="journal article" date="2019" name="Int. J. Syst. Evol. Microbiol.">
        <title>The Global Catalogue of Microorganisms (GCM) 10K type strain sequencing project: providing services to taxonomists for standard genome sequencing and annotation.</title>
        <authorList>
            <consortium name="The Broad Institute Genomics Platform"/>
            <consortium name="The Broad Institute Genome Sequencing Center for Infectious Disease"/>
            <person name="Wu L."/>
            <person name="Ma J."/>
        </authorList>
    </citation>
    <scope>NUCLEOTIDE SEQUENCE [LARGE SCALE GENOMIC DNA]</scope>
    <source>
        <strain evidence="6 7">JCM 15395</strain>
    </source>
</reference>
<keyword evidence="2 5" id="KW-0812">Transmembrane</keyword>
<feature type="transmembrane region" description="Helical" evidence="5">
    <location>
        <begin position="9"/>
        <end position="27"/>
    </location>
</feature>
<gene>
    <name evidence="6" type="ORF">GCM10009001_26780</name>
</gene>
<evidence type="ECO:0000256" key="3">
    <source>
        <dbReference type="ARBA" id="ARBA00022989"/>
    </source>
</evidence>
<dbReference type="Proteomes" id="UP001500866">
    <property type="component" value="Unassembled WGS sequence"/>
</dbReference>
<dbReference type="RefSeq" id="WP_343814050.1">
    <property type="nucleotide sequence ID" value="NZ_BAAADS010000018.1"/>
</dbReference>
<organism evidence="6 7">
    <name type="scientific">Virgibacillus siamensis</name>
    <dbReference type="NCBI Taxonomy" id="480071"/>
    <lineage>
        <taxon>Bacteria</taxon>
        <taxon>Bacillati</taxon>
        <taxon>Bacillota</taxon>
        <taxon>Bacilli</taxon>
        <taxon>Bacillales</taxon>
        <taxon>Bacillaceae</taxon>
        <taxon>Virgibacillus</taxon>
    </lineage>
</organism>
<protein>
    <recommendedName>
        <fullName evidence="8">DoxX family membrane protein</fullName>
    </recommendedName>
</protein>
<sequence>MKNLPMDKWICYAVGFVFITTGTLKLIEQDFKLVFTDLGLPYPHTILFVVALVEIVCGALVVARLYLKHATAPLILIILAAIFLTKIPILTGNEGILQFLLHARLDIVVLILLILIFQHAPGKLLK</sequence>
<keyword evidence="7" id="KW-1185">Reference proteome</keyword>
<evidence type="ECO:0000256" key="4">
    <source>
        <dbReference type="ARBA" id="ARBA00023136"/>
    </source>
</evidence>
<feature type="transmembrane region" description="Helical" evidence="5">
    <location>
        <begin position="47"/>
        <end position="67"/>
    </location>
</feature>
<comment type="subcellular location">
    <subcellularLocation>
        <location evidence="1">Membrane</location>
        <topology evidence="1">Multi-pass membrane protein</topology>
    </subcellularLocation>
</comment>